<gene>
    <name evidence="1" type="ORF">JK634_10750</name>
</gene>
<dbReference type="RefSeq" id="WP_202767653.1">
    <property type="nucleotide sequence ID" value="NZ_JAESWA010000022.1"/>
</dbReference>
<dbReference type="Proteomes" id="UP000623681">
    <property type="component" value="Unassembled WGS sequence"/>
</dbReference>
<proteinExistence type="predicted"/>
<evidence type="ECO:0000313" key="1">
    <source>
        <dbReference type="EMBL" id="MBL4932287.1"/>
    </source>
</evidence>
<name>A0A937FHU0_9CLOT</name>
<reference evidence="1" key="1">
    <citation type="submission" date="2021-01" db="EMBL/GenBank/DDBJ databases">
        <title>Genome public.</title>
        <authorList>
            <person name="Liu C."/>
            <person name="Sun Q."/>
        </authorList>
    </citation>
    <scope>NUCLEOTIDE SEQUENCE</scope>
    <source>
        <strain evidence="1">YIM B02565</strain>
    </source>
</reference>
<organism evidence="1 2">
    <name type="scientific">Clostridium paridis</name>
    <dbReference type="NCBI Taxonomy" id="2803863"/>
    <lineage>
        <taxon>Bacteria</taxon>
        <taxon>Bacillati</taxon>
        <taxon>Bacillota</taxon>
        <taxon>Clostridia</taxon>
        <taxon>Eubacteriales</taxon>
        <taxon>Clostridiaceae</taxon>
        <taxon>Clostridium</taxon>
    </lineage>
</organism>
<dbReference type="EMBL" id="JAESWA010000022">
    <property type="protein sequence ID" value="MBL4932287.1"/>
    <property type="molecule type" value="Genomic_DNA"/>
</dbReference>
<comment type="caution">
    <text evidence="1">The sequence shown here is derived from an EMBL/GenBank/DDBJ whole genome shotgun (WGS) entry which is preliminary data.</text>
</comment>
<evidence type="ECO:0000313" key="2">
    <source>
        <dbReference type="Proteomes" id="UP000623681"/>
    </source>
</evidence>
<dbReference type="AlphaFoldDB" id="A0A937FHU0"/>
<keyword evidence="2" id="KW-1185">Reference proteome</keyword>
<sequence>MNGLNLRFQSLETIVNDVSYGDMYKQQYLVKLLINGGYDEFKKVTTLFEMEIASGNERAKEKLEEVLRLSGLNEYV</sequence>
<accession>A0A937FHU0</accession>
<protein>
    <submittedName>
        <fullName evidence="1">Uncharacterized protein</fullName>
    </submittedName>
</protein>